<name>A0A370B1J6_9ACTN</name>
<protein>
    <recommendedName>
        <fullName evidence="3">DNA primase/polymerase bifunctional N-terminal domain-containing protein</fullName>
    </recommendedName>
</protein>
<reference evidence="1 2" key="1">
    <citation type="submission" date="2018-07" db="EMBL/GenBank/DDBJ databases">
        <title>Streptomyces species from bats.</title>
        <authorList>
            <person name="Dunlap C."/>
        </authorList>
    </citation>
    <scope>NUCLEOTIDE SEQUENCE [LARGE SCALE GENOMIC DNA]</scope>
    <source>
        <strain evidence="1 2">AC230</strain>
    </source>
</reference>
<sequence length="156" mass="16859">MREHRGAAISRWLASSTEHPERAYEDWKRGTPAVLRTGVRFDAVRMPPQLVHAALGTATADDLPAALKGQLDGPVIADWATCYYALVPVGTCAAWREPVGTMRGAGGWVGVPRLDQRGPDGVHWITPAAAPGHLCRPDYVAALLHRGRARLEGIPQ</sequence>
<dbReference type="OrthoDB" id="4232363at2"/>
<keyword evidence="2" id="KW-1185">Reference proteome</keyword>
<comment type="caution">
    <text evidence="1">The sequence shown here is derived from an EMBL/GenBank/DDBJ whole genome shotgun (WGS) entry which is preliminary data.</text>
</comment>
<evidence type="ECO:0000313" key="1">
    <source>
        <dbReference type="EMBL" id="RDG34542.1"/>
    </source>
</evidence>
<accession>A0A370B1J6</accession>
<evidence type="ECO:0000313" key="2">
    <source>
        <dbReference type="Proteomes" id="UP000253741"/>
    </source>
</evidence>
<gene>
    <name evidence="1" type="ORF">DVH02_30160</name>
</gene>
<proteinExistence type="predicted"/>
<evidence type="ECO:0008006" key="3">
    <source>
        <dbReference type="Google" id="ProtNLM"/>
    </source>
</evidence>
<dbReference type="Proteomes" id="UP000253741">
    <property type="component" value="Unassembled WGS sequence"/>
</dbReference>
<organism evidence="1 2">
    <name type="scientific">Streptomyces corynorhini</name>
    <dbReference type="NCBI Taxonomy" id="2282652"/>
    <lineage>
        <taxon>Bacteria</taxon>
        <taxon>Bacillati</taxon>
        <taxon>Actinomycetota</taxon>
        <taxon>Actinomycetes</taxon>
        <taxon>Kitasatosporales</taxon>
        <taxon>Streptomycetaceae</taxon>
        <taxon>Streptomyces</taxon>
    </lineage>
</organism>
<dbReference type="AlphaFoldDB" id="A0A370B1J6"/>
<dbReference type="EMBL" id="QQNA01000310">
    <property type="protein sequence ID" value="RDG34542.1"/>
    <property type="molecule type" value="Genomic_DNA"/>
</dbReference>
<dbReference type="RefSeq" id="WP_114627031.1">
    <property type="nucleotide sequence ID" value="NZ_QQNA01000310.1"/>
</dbReference>